<keyword evidence="2" id="KW-1185">Reference proteome</keyword>
<evidence type="ECO:0000313" key="1">
    <source>
        <dbReference type="EMBL" id="CAF2877169.1"/>
    </source>
</evidence>
<reference evidence="1" key="1">
    <citation type="submission" date="2021-02" db="EMBL/GenBank/DDBJ databases">
        <authorList>
            <person name="Bekaert M."/>
        </authorList>
    </citation>
    <scope>NUCLEOTIDE SEQUENCE</scope>
    <source>
        <strain evidence="1">IoA-00</strain>
    </source>
</reference>
<organism evidence="1 2">
    <name type="scientific">Lepeophtheirus salmonis</name>
    <name type="common">Salmon louse</name>
    <name type="synonym">Caligus salmonis</name>
    <dbReference type="NCBI Taxonomy" id="72036"/>
    <lineage>
        <taxon>Eukaryota</taxon>
        <taxon>Metazoa</taxon>
        <taxon>Ecdysozoa</taxon>
        <taxon>Arthropoda</taxon>
        <taxon>Crustacea</taxon>
        <taxon>Multicrustacea</taxon>
        <taxon>Hexanauplia</taxon>
        <taxon>Copepoda</taxon>
        <taxon>Siphonostomatoida</taxon>
        <taxon>Caligidae</taxon>
        <taxon>Lepeophtheirus</taxon>
    </lineage>
</organism>
<accession>A0A7R8CS86</accession>
<sequence length="125" mass="14152">MFGDKPSQDLSQSVVRFIAEKYANEHPEATIILNEDTFVDGIATSVESDEVDCKIIMVVDRILHCGGFKIKISYYSEIRSGETRMVVPGLGHSWDVESDYIRLGVRECFSVIKRFCQIVLEYGIP</sequence>
<dbReference type="AlphaFoldDB" id="A0A7R8CS86"/>
<protein>
    <submittedName>
        <fullName evidence="1">(salmon louse) hypothetical protein</fullName>
    </submittedName>
</protein>
<proteinExistence type="predicted"/>
<dbReference type="OrthoDB" id="6369924at2759"/>
<dbReference type="EMBL" id="HG994581">
    <property type="protein sequence ID" value="CAF2877169.1"/>
    <property type="molecule type" value="Genomic_DNA"/>
</dbReference>
<gene>
    <name evidence="1" type="ORF">LSAA_6632</name>
</gene>
<evidence type="ECO:0000313" key="2">
    <source>
        <dbReference type="Proteomes" id="UP000675881"/>
    </source>
</evidence>
<dbReference type="Proteomes" id="UP000675881">
    <property type="component" value="Chromosome 2"/>
</dbReference>
<name>A0A7R8CS86_LEPSM</name>